<evidence type="ECO:0000313" key="1">
    <source>
        <dbReference type="EMBL" id="GIX72430.1"/>
    </source>
</evidence>
<organism evidence="1 2">
    <name type="scientific">Caerostris darwini</name>
    <dbReference type="NCBI Taxonomy" id="1538125"/>
    <lineage>
        <taxon>Eukaryota</taxon>
        <taxon>Metazoa</taxon>
        <taxon>Ecdysozoa</taxon>
        <taxon>Arthropoda</taxon>
        <taxon>Chelicerata</taxon>
        <taxon>Arachnida</taxon>
        <taxon>Araneae</taxon>
        <taxon>Araneomorphae</taxon>
        <taxon>Entelegynae</taxon>
        <taxon>Araneoidea</taxon>
        <taxon>Araneidae</taxon>
        <taxon>Caerostris</taxon>
    </lineage>
</organism>
<dbReference type="Proteomes" id="UP001054837">
    <property type="component" value="Unassembled WGS sequence"/>
</dbReference>
<accession>A0AAV4MJF0</accession>
<reference evidence="1 2" key="1">
    <citation type="submission" date="2021-06" db="EMBL/GenBank/DDBJ databases">
        <title>Caerostris darwini draft genome.</title>
        <authorList>
            <person name="Kono N."/>
            <person name="Arakawa K."/>
        </authorList>
    </citation>
    <scope>NUCLEOTIDE SEQUENCE [LARGE SCALE GENOMIC DNA]</scope>
</reference>
<sequence length="105" mass="11789">MTSEENHGTPCNEAVKYNERVCPPESLKLPHSLQNSNHPFLTKIKVLFRLPGCLSTEATIKTPTWNAETIKASIKFSIRVVWNHGIAIRTPIISPNYPLRLPKVG</sequence>
<comment type="caution">
    <text evidence="1">The sequence shown here is derived from an EMBL/GenBank/DDBJ whole genome shotgun (WGS) entry which is preliminary data.</text>
</comment>
<keyword evidence="2" id="KW-1185">Reference proteome</keyword>
<dbReference type="AlphaFoldDB" id="A0AAV4MJF0"/>
<proteinExistence type="predicted"/>
<gene>
    <name evidence="1" type="ORF">CDAR_253481</name>
</gene>
<evidence type="ECO:0000313" key="2">
    <source>
        <dbReference type="Proteomes" id="UP001054837"/>
    </source>
</evidence>
<dbReference type="EMBL" id="BPLQ01000530">
    <property type="protein sequence ID" value="GIX72430.1"/>
    <property type="molecule type" value="Genomic_DNA"/>
</dbReference>
<protein>
    <submittedName>
        <fullName evidence="1">Uncharacterized protein</fullName>
    </submittedName>
</protein>
<name>A0AAV4MJF0_9ARAC</name>